<sequence>MAEPYASDGGGGAAAATAAALPYPPGRGSGSGRPAHPALDMGGGGDVFAGEDGRRAEPTPEAPWLQEGLVQLWPHISLIVEKFLREHVQAKLADALPHVFPSLRFHTIDLGSSPPTITNIRILPVAAPVGGPPAAAAADAAAASAASASYASFSSSASSLSGHSLSAASFSSSLPSAAAGATAPPSASTPPLATSLRFVCDVTYANDCTITLGVTSAPSGGSAAADGSASGSGASALAQATFRRLAAKLSAAATFGVSRLTLAGTAEVSLSPLLPRLPLAGGVAVGFANPPALGMTFSGLAAAADLTATVAAPVRRVVDEVLSAFAVLPNRVAFSLSGTTGGRGPDGPPPLGVLRVRVASVRGLDPGVDPGGVAVKACLGDAVASLPPGGAAADFLVVSPRQALRLAVTDAGRASAPLLGRGWVEAGPLLAGIASAGGRPTKVEARLAPPWAAPIGVSPPTPSPTFTSSPGSRGGSGSLSLAVTALGLSSDRMALPGAVATLLSVVVGAVGGLPLPPALPPVFGATGAGGGGGGGGGGGRRRRLRAALSGGGGGGGAASAPLAEGGPEAAVPPPPRRKVLVRVHAPGQSPRVTASASLRPEASGGGGDPPTGGAATEGVFFFLLPSAAAVDPAGLVHVVVADAGAKGGGGGGADDPYASSDASGGGGAAAGLTDVFVALEDVVSRPGMVREEVFLGAKGGTVRLRLTVAAVGA</sequence>
<gene>
    <name evidence="1" type="ORF">I4F81_003558</name>
</gene>
<reference evidence="1" key="1">
    <citation type="submission" date="2019-11" db="EMBL/GenBank/DDBJ databases">
        <title>Nori genome reveals adaptations in red seaweeds to the harsh intertidal environment.</title>
        <authorList>
            <person name="Wang D."/>
            <person name="Mao Y."/>
        </authorList>
    </citation>
    <scope>NUCLEOTIDE SEQUENCE</scope>
    <source>
        <tissue evidence="1">Gametophyte</tissue>
    </source>
</reference>
<name>A0ACC3BST5_PYRYE</name>
<dbReference type="EMBL" id="CM020618">
    <property type="protein sequence ID" value="KAK1860972.1"/>
    <property type="molecule type" value="Genomic_DNA"/>
</dbReference>
<proteinExistence type="predicted"/>
<evidence type="ECO:0000313" key="1">
    <source>
        <dbReference type="EMBL" id="KAK1860972.1"/>
    </source>
</evidence>
<evidence type="ECO:0000313" key="2">
    <source>
        <dbReference type="Proteomes" id="UP000798662"/>
    </source>
</evidence>
<comment type="caution">
    <text evidence="1">The sequence shown here is derived from an EMBL/GenBank/DDBJ whole genome shotgun (WGS) entry which is preliminary data.</text>
</comment>
<protein>
    <submittedName>
        <fullName evidence="1">Uncharacterized protein</fullName>
    </submittedName>
</protein>
<organism evidence="1 2">
    <name type="scientific">Pyropia yezoensis</name>
    <name type="common">Susabi-nori</name>
    <name type="synonym">Porphyra yezoensis</name>
    <dbReference type="NCBI Taxonomy" id="2788"/>
    <lineage>
        <taxon>Eukaryota</taxon>
        <taxon>Rhodophyta</taxon>
        <taxon>Bangiophyceae</taxon>
        <taxon>Bangiales</taxon>
        <taxon>Bangiaceae</taxon>
        <taxon>Pyropia</taxon>
    </lineage>
</organism>
<accession>A0ACC3BST5</accession>
<dbReference type="Proteomes" id="UP000798662">
    <property type="component" value="Chromosome 1"/>
</dbReference>
<keyword evidence="2" id="KW-1185">Reference proteome</keyword>